<evidence type="ECO:0000313" key="1">
    <source>
        <dbReference type="EMBL" id="KDR74647.1"/>
    </source>
</evidence>
<keyword evidence="2" id="KW-1185">Reference proteome</keyword>
<accession>A0A067SX53</accession>
<dbReference type="OrthoDB" id="2745898at2759"/>
<protein>
    <recommendedName>
        <fullName evidence="3">F-box domain-containing protein</fullName>
    </recommendedName>
</protein>
<dbReference type="Proteomes" id="UP000027222">
    <property type="component" value="Unassembled WGS sequence"/>
</dbReference>
<sequence length="299" mass="34458">MSSSFAPFSHLSQEVVDQIIDSLLDTRESEPEISHFYACALVCRSFRHRSQKHIFHLTRVFHTSSATSCKDRVDSFHAILKDNPRIASYVRRLRLNMSSASEWMVDDPVFLQIMKLITRILPVGMQFELSIFGGWAKFQFMSNRTFETCFVKPFVTPFITSLDLENVFNIPVSLFAHCPHLVELKLINVTVEAVRPPHAIDIDHSLRPRPLEFEFRYCGDTIQILAETYVDFSHLQHLSVYGHYISSELDNINRILAASSRSLERLEFAFGTLRAPKYHSNISLSLLEFPNRRIGGQTF</sequence>
<organism evidence="1 2">
    <name type="scientific">Galerina marginata (strain CBS 339.88)</name>
    <dbReference type="NCBI Taxonomy" id="685588"/>
    <lineage>
        <taxon>Eukaryota</taxon>
        <taxon>Fungi</taxon>
        <taxon>Dikarya</taxon>
        <taxon>Basidiomycota</taxon>
        <taxon>Agaricomycotina</taxon>
        <taxon>Agaricomycetes</taxon>
        <taxon>Agaricomycetidae</taxon>
        <taxon>Agaricales</taxon>
        <taxon>Agaricineae</taxon>
        <taxon>Strophariaceae</taxon>
        <taxon>Galerina</taxon>
    </lineage>
</organism>
<dbReference type="HOGENOM" id="CLU_045278_0_0_1"/>
<dbReference type="AlphaFoldDB" id="A0A067SX53"/>
<evidence type="ECO:0000313" key="2">
    <source>
        <dbReference type="Proteomes" id="UP000027222"/>
    </source>
</evidence>
<gene>
    <name evidence="1" type="ORF">GALMADRAFT_559337</name>
</gene>
<proteinExistence type="predicted"/>
<name>A0A067SX53_GALM3</name>
<dbReference type="EMBL" id="KL142382">
    <property type="protein sequence ID" value="KDR74647.1"/>
    <property type="molecule type" value="Genomic_DNA"/>
</dbReference>
<reference evidence="2" key="1">
    <citation type="journal article" date="2014" name="Proc. Natl. Acad. Sci. U.S.A.">
        <title>Extensive sampling of basidiomycete genomes demonstrates inadequacy of the white-rot/brown-rot paradigm for wood decay fungi.</title>
        <authorList>
            <person name="Riley R."/>
            <person name="Salamov A.A."/>
            <person name="Brown D.W."/>
            <person name="Nagy L.G."/>
            <person name="Floudas D."/>
            <person name="Held B.W."/>
            <person name="Levasseur A."/>
            <person name="Lombard V."/>
            <person name="Morin E."/>
            <person name="Otillar R."/>
            <person name="Lindquist E.A."/>
            <person name="Sun H."/>
            <person name="LaButti K.M."/>
            <person name="Schmutz J."/>
            <person name="Jabbour D."/>
            <person name="Luo H."/>
            <person name="Baker S.E."/>
            <person name="Pisabarro A.G."/>
            <person name="Walton J.D."/>
            <person name="Blanchette R.A."/>
            <person name="Henrissat B."/>
            <person name="Martin F."/>
            <person name="Cullen D."/>
            <person name="Hibbett D.S."/>
            <person name="Grigoriev I.V."/>
        </authorList>
    </citation>
    <scope>NUCLEOTIDE SEQUENCE [LARGE SCALE GENOMIC DNA]</scope>
    <source>
        <strain evidence="2">CBS 339.88</strain>
    </source>
</reference>
<evidence type="ECO:0008006" key="3">
    <source>
        <dbReference type="Google" id="ProtNLM"/>
    </source>
</evidence>